<dbReference type="PANTHER" id="PTHR35218">
    <property type="entry name" value="RNASE H DOMAIN-CONTAINING PROTEIN"/>
    <property type="match status" value="1"/>
</dbReference>
<keyword evidence="2" id="KW-0548">Nucleotidyltransferase</keyword>
<dbReference type="PANTHER" id="PTHR35218:SF7">
    <property type="entry name" value="ENDONUCLEASE_EXONUCLEASE_PHOSPHATASE"/>
    <property type="match status" value="1"/>
</dbReference>
<name>A0A2U1MZ22_ARTAN</name>
<dbReference type="Proteomes" id="UP000245207">
    <property type="component" value="Unassembled WGS sequence"/>
</dbReference>
<keyword evidence="2" id="KW-0808">Transferase</keyword>
<dbReference type="InterPro" id="IPR005135">
    <property type="entry name" value="Endo/exonuclease/phosphatase"/>
</dbReference>
<reference evidence="2 3" key="1">
    <citation type="journal article" date="2018" name="Mol. Plant">
        <title>The genome of Artemisia annua provides insight into the evolution of Asteraceae family and artemisinin biosynthesis.</title>
        <authorList>
            <person name="Shen Q."/>
            <person name="Zhang L."/>
            <person name="Liao Z."/>
            <person name="Wang S."/>
            <person name="Yan T."/>
            <person name="Shi P."/>
            <person name="Liu M."/>
            <person name="Fu X."/>
            <person name="Pan Q."/>
            <person name="Wang Y."/>
            <person name="Lv Z."/>
            <person name="Lu X."/>
            <person name="Zhang F."/>
            <person name="Jiang W."/>
            <person name="Ma Y."/>
            <person name="Chen M."/>
            <person name="Hao X."/>
            <person name="Li L."/>
            <person name="Tang Y."/>
            <person name="Lv G."/>
            <person name="Zhou Y."/>
            <person name="Sun X."/>
            <person name="Brodelius P.E."/>
            <person name="Rose J.K.C."/>
            <person name="Tang K."/>
        </authorList>
    </citation>
    <scope>NUCLEOTIDE SEQUENCE [LARGE SCALE GENOMIC DNA]</scope>
    <source>
        <strain evidence="3">cv. Huhao1</strain>
        <tissue evidence="2">Leaf</tissue>
    </source>
</reference>
<evidence type="ECO:0000313" key="2">
    <source>
        <dbReference type="EMBL" id="PWA66505.1"/>
    </source>
</evidence>
<dbReference type="Gene3D" id="3.60.10.10">
    <property type="entry name" value="Endonuclease/exonuclease/phosphatase"/>
    <property type="match status" value="1"/>
</dbReference>
<dbReference type="Pfam" id="PF03372">
    <property type="entry name" value="Exo_endo_phos"/>
    <property type="match status" value="1"/>
</dbReference>
<protein>
    <submittedName>
        <fullName evidence="2">RNA-directed DNA polymerase, eukaryota, Reverse transcriptase zinc-binding domain protein</fullName>
    </submittedName>
</protein>
<comment type="caution">
    <text evidence="2">The sequence shown here is derived from an EMBL/GenBank/DDBJ whole genome shotgun (WGS) entry which is preliminary data.</text>
</comment>
<organism evidence="2 3">
    <name type="scientific">Artemisia annua</name>
    <name type="common">Sweet wormwood</name>
    <dbReference type="NCBI Taxonomy" id="35608"/>
    <lineage>
        <taxon>Eukaryota</taxon>
        <taxon>Viridiplantae</taxon>
        <taxon>Streptophyta</taxon>
        <taxon>Embryophyta</taxon>
        <taxon>Tracheophyta</taxon>
        <taxon>Spermatophyta</taxon>
        <taxon>Magnoliopsida</taxon>
        <taxon>eudicotyledons</taxon>
        <taxon>Gunneridae</taxon>
        <taxon>Pentapetalae</taxon>
        <taxon>asterids</taxon>
        <taxon>campanulids</taxon>
        <taxon>Asterales</taxon>
        <taxon>Asteraceae</taxon>
        <taxon>Asteroideae</taxon>
        <taxon>Anthemideae</taxon>
        <taxon>Artemisiinae</taxon>
        <taxon>Artemisia</taxon>
    </lineage>
</organism>
<accession>A0A2U1MZ22</accession>
<dbReference type="GO" id="GO:0003964">
    <property type="term" value="F:RNA-directed DNA polymerase activity"/>
    <property type="evidence" value="ECO:0007669"/>
    <property type="project" value="UniProtKB-KW"/>
</dbReference>
<evidence type="ECO:0000259" key="1">
    <source>
        <dbReference type="Pfam" id="PF03372"/>
    </source>
</evidence>
<dbReference type="EMBL" id="PKPP01004013">
    <property type="protein sequence ID" value="PWA66505.1"/>
    <property type="molecule type" value="Genomic_DNA"/>
</dbReference>
<evidence type="ECO:0000313" key="3">
    <source>
        <dbReference type="Proteomes" id="UP000245207"/>
    </source>
</evidence>
<sequence length="177" mass="20305">MDIKVATWNIRGLCTSDKQDEVRKLINEEKLQICAIIETHVKFQKVNKMGQAVFGNWEFVTNAEDNNKGCRVMVGWNQNKVNAWLIAKTKQSMLFLFETTCQKSKFFCSFVYASNSGVERRNLWKELGAYRQIINKQPWVVSGDFNVTLDPKEHSNGCSAPSNDMIENVDIECLIQS</sequence>
<feature type="domain" description="Endonuclease/exonuclease/phosphatase" evidence="1">
    <location>
        <begin position="6"/>
        <end position="160"/>
    </location>
</feature>
<proteinExistence type="predicted"/>
<gene>
    <name evidence="2" type="ORF">CTI12_AA326450</name>
</gene>
<dbReference type="OrthoDB" id="1932741at2759"/>
<dbReference type="AlphaFoldDB" id="A0A2U1MZ22"/>
<dbReference type="InterPro" id="IPR036691">
    <property type="entry name" value="Endo/exonu/phosph_ase_sf"/>
</dbReference>
<dbReference type="SUPFAM" id="SSF56219">
    <property type="entry name" value="DNase I-like"/>
    <property type="match status" value="1"/>
</dbReference>
<keyword evidence="3" id="KW-1185">Reference proteome</keyword>
<keyword evidence="2" id="KW-0695">RNA-directed DNA polymerase</keyword>